<reference evidence="1 2" key="1">
    <citation type="submission" date="2012-10" db="EMBL/GenBank/DDBJ databases">
        <authorList>
            <person name="Strain E.A."/>
            <person name="Brown E."/>
            <person name="Allard M.W."/>
            <person name="Gonzalez-Escalona N."/>
            <person name="Timme R."/>
        </authorList>
    </citation>
    <scope>NUCLEOTIDE SEQUENCE [LARGE SCALE GENOMIC DNA]</scope>
    <source>
        <strain evidence="1 2">CFSAN001627</strain>
    </source>
</reference>
<dbReference type="Proteomes" id="UP000011944">
    <property type="component" value="Unassembled WGS sequence"/>
</dbReference>
<reference evidence="1 2" key="2">
    <citation type="submission" date="2013-03" db="EMBL/GenBank/DDBJ databases">
        <title>Diversity in Clostridium botulinum.</title>
        <authorList>
            <person name="Timme R.E."/>
            <person name="Allard M."/>
            <person name="Luo Y."/>
            <person name="Strain E."/>
            <person name="Gonzalez-Escalona N."/>
            <person name="Brown E."/>
        </authorList>
    </citation>
    <scope>NUCLEOTIDE SEQUENCE [LARGE SCALE GENOMIC DNA]</scope>
    <source>
        <strain evidence="1 2">CFSAN001627</strain>
    </source>
</reference>
<gene>
    <name evidence="1" type="ORF">CFSAN001627_18938</name>
</gene>
<feature type="non-terminal residue" evidence="1">
    <location>
        <position position="1"/>
    </location>
</feature>
<accession>M1ZUD5</accession>
<sequence>VYFAYFNYWRCNVKLKVCEEKHKKIEEKINVHDIRLNDRSKRIDKIE</sequence>
<evidence type="ECO:0000313" key="1">
    <source>
        <dbReference type="EMBL" id="EKN40539.1"/>
    </source>
</evidence>
<protein>
    <submittedName>
        <fullName evidence="1">Uncharacterized protein</fullName>
    </submittedName>
</protein>
<dbReference type="AlphaFoldDB" id="M1ZUD5"/>
<proteinExistence type="predicted"/>
<dbReference type="EMBL" id="AMXI01001162">
    <property type="protein sequence ID" value="EKN40539.1"/>
    <property type="molecule type" value="Genomic_DNA"/>
</dbReference>
<comment type="caution">
    <text evidence="1">The sequence shown here is derived from an EMBL/GenBank/DDBJ whole genome shotgun (WGS) entry which is preliminary data.</text>
</comment>
<name>M1ZUD5_CLOBO</name>
<organism evidence="1 2">
    <name type="scientific">Clostridium botulinum CFSAN001627</name>
    <dbReference type="NCBI Taxonomy" id="1232189"/>
    <lineage>
        <taxon>Bacteria</taxon>
        <taxon>Bacillati</taxon>
        <taxon>Bacillota</taxon>
        <taxon>Clostridia</taxon>
        <taxon>Eubacteriales</taxon>
        <taxon>Clostridiaceae</taxon>
        <taxon>Clostridium</taxon>
    </lineage>
</organism>
<evidence type="ECO:0000313" key="2">
    <source>
        <dbReference type="Proteomes" id="UP000011944"/>
    </source>
</evidence>